<gene>
    <name evidence="3" type="ORF">S01H4_22510</name>
</gene>
<dbReference type="GO" id="GO:0003924">
    <property type="term" value="F:GTPase activity"/>
    <property type="evidence" value="ECO:0007669"/>
    <property type="project" value="InterPro"/>
</dbReference>
<keyword evidence="1" id="KW-0547">Nucleotide-binding</keyword>
<dbReference type="AlphaFoldDB" id="X1C3H7"/>
<keyword evidence="2" id="KW-0342">GTP-binding</keyword>
<proteinExistence type="predicted"/>
<dbReference type="SMART" id="SM00173">
    <property type="entry name" value="RAS"/>
    <property type="match status" value="1"/>
</dbReference>
<evidence type="ECO:0008006" key="4">
    <source>
        <dbReference type="Google" id="ProtNLM"/>
    </source>
</evidence>
<dbReference type="InterPro" id="IPR050227">
    <property type="entry name" value="Rab"/>
</dbReference>
<organism evidence="3">
    <name type="scientific">marine sediment metagenome</name>
    <dbReference type="NCBI Taxonomy" id="412755"/>
    <lineage>
        <taxon>unclassified sequences</taxon>
        <taxon>metagenomes</taxon>
        <taxon>ecological metagenomes</taxon>
    </lineage>
</organism>
<dbReference type="CDD" id="cd00154">
    <property type="entry name" value="Rab"/>
    <property type="match status" value="1"/>
</dbReference>
<dbReference type="PROSITE" id="PS51419">
    <property type="entry name" value="RAB"/>
    <property type="match status" value="1"/>
</dbReference>
<dbReference type="PRINTS" id="PR00449">
    <property type="entry name" value="RASTRNSFRMNG"/>
</dbReference>
<dbReference type="Pfam" id="PF00071">
    <property type="entry name" value="Ras"/>
    <property type="match status" value="1"/>
</dbReference>
<feature type="non-terminal residue" evidence="3">
    <location>
        <position position="1"/>
    </location>
</feature>
<dbReference type="InterPro" id="IPR001806">
    <property type="entry name" value="Small_GTPase"/>
</dbReference>
<evidence type="ECO:0000256" key="1">
    <source>
        <dbReference type="ARBA" id="ARBA00022741"/>
    </source>
</evidence>
<protein>
    <recommendedName>
        <fullName evidence="4">GTP-binding protein</fullName>
    </recommendedName>
</protein>
<dbReference type="SUPFAM" id="SSF52540">
    <property type="entry name" value="P-loop containing nucleoside triphosphate hydrolases"/>
    <property type="match status" value="1"/>
</dbReference>
<dbReference type="NCBIfam" id="TIGR00231">
    <property type="entry name" value="small_GTP"/>
    <property type="match status" value="1"/>
</dbReference>
<reference evidence="3" key="1">
    <citation type="journal article" date="2014" name="Front. Microbiol.">
        <title>High frequency of phylogenetically diverse reductive dehalogenase-homologous genes in deep subseafloor sedimentary metagenomes.</title>
        <authorList>
            <person name="Kawai M."/>
            <person name="Futagami T."/>
            <person name="Toyoda A."/>
            <person name="Takaki Y."/>
            <person name="Nishi S."/>
            <person name="Hori S."/>
            <person name="Arai W."/>
            <person name="Tsubouchi T."/>
            <person name="Morono Y."/>
            <person name="Uchiyama I."/>
            <person name="Ito T."/>
            <person name="Fujiyama A."/>
            <person name="Inagaki F."/>
            <person name="Takami H."/>
        </authorList>
    </citation>
    <scope>NUCLEOTIDE SEQUENCE</scope>
    <source>
        <strain evidence="3">Expedition CK06-06</strain>
    </source>
</reference>
<dbReference type="SMART" id="SM00174">
    <property type="entry name" value="RHO"/>
    <property type="match status" value="1"/>
</dbReference>
<dbReference type="EMBL" id="BART01010328">
    <property type="protein sequence ID" value="GAG87917.1"/>
    <property type="molecule type" value="Genomic_DNA"/>
</dbReference>
<dbReference type="FunFam" id="3.40.50.300:FF:001447">
    <property type="entry name" value="Ras-related protein Rab-1B"/>
    <property type="match status" value="1"/>
</dbReference>
<dbReference type="InterPro" id="IPR027417">
    <property type="entry name" value="P-loop_NTPase"/>
</dbReference>
<dbReference type="GO" id="GO:0005525">
    <property type="term" value="F:GTP binding"/>
    <property type="evidence" value="ECO:0007669"/>
    <property type="project" value="UniProtKB-KW"/>
</dbReference>
<name>X1C3H7_9ZZZZ</name>
<dbReference type="SMART" id="SM00175">
    <property type="entry name" value="RAB"/>
    <property type="match status" value="1"/>
</dbReference>
<accession>X1C3H7</accession>
<dbReference type="InterPro" id="IPR005225">
    <property type="entry name" value="Small_GTP-bd"/>
</dbReference>
<evidence type="ECO:0000256" key="2">
    <source>
        <dbReference type="ARBA" id="ARBA00023134"/>
    </source>
</evidence>
<dbReference type="PANTHER" id="PTHR47977">
    <property type="entry name" value="RAS-RELATED PROTEIN RAB"/>
    <property type="match status" value="1"/>
</dbReference>
<comment type="caution">
    <text evidence="3">The sequence shown here is derived from an EMBL/GenBank/DDBJ whole genome shotgun (WGS) entry which is preliminary data.</text>
</comment>
<dbReference type="PROSITE" id="PS51421">
    <property type="entry name" value="RAS"/>
    <property type="match status" value="1"/>
</dbReference>
<dbReference type="Gene3D" id="3.40.50.300">
    <property type="entry name" value="P-loop containing nucleotide triphosphate hydrolases"/>
    <property type="match status" value="1"/>
</dbReference>
<evidence type="ECO:0000313" key="3">
    <source>
        <dbReference type="EMBL" id="GAG87917.1"/>
    </source>
</evidence>
<sequence>IFNEDIPGSIKISKKKYPKKEKVPIAKKLIKKKPRVIKDIVYRSHYGGFYDATYKVVLLGDPGVEKTQLFQRFLTNLFKSDSKMTIGVDFEVKSLKVYDKRIKLQVWDFGGEERFRFLLPTYVRGANGALFIYDVNNFSSLVHIDDWLMVIRKEIRQEDIFPILVVGIVPEFEEERQISAEEGIKIAKSRGVDGFAECSPRTGENVEETFEALTRLMLANSGIV</sequence>